<proteinExistence type="inferred from homology"/>
<keyword evidence="1 2" id="KW-0051">Antiviral defense</keyword>
<dbReference type="NCBIfam" id="TIGR02593">
    <property type="entry name" value="CRISPR_cas5"/>
    <property type="match status" value="1"/>
</dbReference>
<dbReference type="AlphaFoldDB" id="A0A1M7TRJ7"/>
<comment type="similarity">
    <text evidence="2">Belongs to the CRISPR-associated protein Cas5 family. Subtype I-C/Dvulg subfamily.</text>
</comment>
<evidence type="ECO:0000256" key="2">
    <source>
        <dbReference type="PIRNR" id="PIRNR029950"/>
    </source>
</evidence>
<evidence type="ECO:0000256" key="1">
    <source>
        <dbReference type="ARBA" id="ARBA00023118"/>
    </source>
</evidence>
<keyword evidence="2" id="KW-0255">Endonuclease</keyword>
<sequence length="251" mass="29126">MSVILDEQIVRVKITGEFACFTRPDLKVERMSYPCMTPSAARGILDCILWKPEFKWYVRRILILKPVQYFSIKRNELKSKQNAKPLIIEDERDLRNSIVLKDVAYIIEASVFQDTFDVKNPPIKYVEMFNRRVAKGQCFRRPYLGTREFACEFYTPNPNDQPILETIPIGSLFYDMYYDPAGKPQPLFAYDMAIINGVLDCEQAKNANGILNEKLMSSSHLRPKRTAGIQELMAFYDKQEAEELNKERANA</sequence>
<evidence type="ECO:0000313" key="4">
    <source>
        <dbReference type="Proteomes" id="UP000186469"/>
    </source>
</evidence>
<name>A0A1M7TRJ7_9BACT</name>
<comment type="function">
    <text evidence="2">CRISPR (clustered regularly interspaced short palindromic repeat) is an adaptive immune system that provides protection against mobile genetic elements (viruses, transposable elements and conjugative plasmids). CRISPR clusters contain spacers, sequences complementary to antecedent mobile elements, and target invading nucleic acids. CRISPR clusters are transcribed and processed into CRISPR RNA (crRNA).</text>
</comment>
<keyword evidence="4" id="KW-1185">Reference proteome</keyword>
<protein>
    <recommendedName>
        <fullName evidence="2">pre-crRNA processing endonuclease</fullName>
        <ecNumber evidence="2">3.1.-.-</ecNumber>
    </recommendedName>
</protein>
<dbReference type="GO" id="GO:0051607">
    <property type="term" value="P:defense response to virus"/>
    <property type="evidence" value="ECO:0007669"/>
    <property type="project" value="UniProtKB-UniRule"/>
</dbReference>
<dbReference type="GO" id="GO:0016787">
    <property type="term" value="F:hydrolase activity"/>
    <property type="evidence" value="ECO:0007669"/>
    <property type="project" value="UniProtKB-KW"/>
</dbReference>
<dbReference type="InterPro" id="IPR010155">
    <property type="entry name" value="CRISPR-assoc_prot_Cas5d"/>
</dbReference>
<dbReference type="GO" id="GO:0004519">
    <property type="term" value="F:endonuclease activity"/>
    <property type="evidence" value="ECO:0007669"/>
    <property type="project" value="UniProtKB-UniRule"/>
</dbReference>
<organism evidence="3 4">
    <name type="scientific">Desulfovibrio litoralis DSM 11393</name>
    <dbReference type="NCBI Taxonomy" id="1121455"/>
    <lineage>
        <taxon>Bacteria</taxon>
        <taxon>Pseudomonadati</taxon>
        <taxon>Thermodesulfobacteriota</taxon>
        <taxon>Desulfovibrionia</taxon>
        <taxon>Desulfovibrionales</taxon>
        <taxon>Desulfovibrionaceae</taxon>
        <taxon>Desulfovibrio</taxon>
    </lineage>
</organism>
<dbReference type="PIRSF" id="PIRSF029950">
    <property type="entry name" value="Cas_CT1134"/>
    <property type="match status" value="1"/>
</dbReference>
<keyword evidence="2" id="KW-0378">Hydrolase</keyword>
<dbReference type="Gene3D" id="3.30.70.2660">
    <property type="match status" value="1"/>
</dbReference>
<evidence type="ECO:0000313" key="3">
    <source>
        <dbReference type="EMBL" id="SHN73233.1"/>
    </source>
</evidence>
<dbReference type="GO" id="GO:0043571">
    <property type="term" value="P:maintenance of CRISPR repeat elements"/>
    <property type="evidence" value="ECO:0007669"/>
    <property type="project" value="UniProtKB-UniRule"/>
</dbReference>
<keyword evidence="2" id="KW-0540">Nuclease</keyword>
<reference evidence="3 4" key="1">
    <citation type="submission" date="2016-12" db="EMBL/GenBank/DDBJ databases">
        <authorList>
            <person name="Song W.-J."/>
            <person name="Kurnit D.M."/>
        </authorList>
    </citation>
    <scope>NUCLEOTIDE SEQUENCE [LARGE SCALE GENOMIC DNA]</scope>
    <source>
        <strain evidence="3 4">DSM 11393</strain>
    </source>
</reference>
<dbReference type="GO" id="GO:0003723">
    <property type="term" value="F:RNA binding"/>
    <property type="evidence" value="ECO:0007669"/>
    <property type="project" value="UniProtKB-UniRule"/>
</dbReference>
<dbReference type="EMBL" id="FRDI01000021">
    <property type="protein sequence ID" value="SHN73233.1"/>
    <property type="molecule type" value="Genomic_DNA"/>
</dbReference>
<dbReference type="InterPro" id="IPR021124">
    <property type="entry name" value="CRISPR-assoc_prot_Cas5"/>
</dbReference>
<keyword evidence="2" id="KW-0694">RNA-binding</keyword>
<gene>
    <name evidence="3" type="ORF">SAMN02745728_02394</name>
</gene>
<dbReference type="RefSeq" id="WP_084650712.1">
    <property type="nucleotide sequence ID" value="NZ_FRDI01000021.1"/>
</dbReference>
<dbReference type="Pfam" id="PF09704">
    <property type="entry name" value="Cas_Cas5d"/>
    <property type="match status" value="1"/>
</dbReference>
<dbReference type="InterPro" id="IPR013422">
    <property type="entry name" value="CRISPR-assoc_prot_Cas5_N"/>
</dbReference>
<accession>A0A1M7TRJ7</accession>
<dbReference type="Proteomes" id="UP000186469">
    <property type="component" value="Unassembled WGS sequence"/>
</dbReference>
<dbReference type="EC" id="3.1.-.-" evidence="2"/>
<dbReference type="NCBIfam" id="TIGR01876">
    <property type="entry name" value="cas_Cas5d"/>
    <property type="match status" value="1"/>
</dbReference>
<dbReference type="STRING" id="1121455.SAMN02745728_02394"/>